<dbReference type="GO" id="GO:0005506">
    <property type="term" value="F:iron ion binding"/>
    <property type="evidence" value="ECO:0007669"/>
    <property type="project" value="InterPro"/>
</dbReference>
<evidence type="ECO:0000256" key="5">
    <source>
        <dbReference type="ARBA" id="ARBA00022964"/>
    </source>
</evidence>
<keyword evidence="6" id="KW-0560">Oxidoreductase</keyword>
<evidence type="ECO:0000256" key="3">
    <source>
        <dbReference type="ARBA" id="ARBA00008654"/>
    </source>
</evidence>
<protein>
    <submittedName>
        <fullName evidence="10">Gamma-butyrobetaine dioxygenase</fullName>
    </submittedName>
</protein>
<dbReference type="Gene3D" id="3.30.2020.30">
    <property type="match status" value="1"/>
</dbReference>
<evidence type="ECO:0000256" key="1">
    <source>
        <dbReference type="ARBA" id="ARBA00001954"/>
    </source>
</evidence>
<dbReference type="InterPro" id="IPR012775">
    <property type="entry name" value="GBBH-like"/>
</dbReference>
<feature type="domain" description="TauD/TfdA-like" evidence="8">
    <location>
        <begin position="135"/>
        <end position="379"/>
    </location>
</feature>
<organism evidence="10 11">
    <name type="scientific">Pseudomonas caspiana</name>
    <dbReference type="NCBI Taxonomy" id="1451454"/>
    <lineage>
        <taxon>Bacteria</taxon>
        <taxon>Pseudomonadati</taxon>
        <taxon>Pseudomonadota</taxon>
        <taxon>Gammaproteobacteria</taxon>
        <taxon>Pseudomonadales</taxon>
        <taxon>Pseudomonadaceae</taxon>
        <taxon>Pseudomonas</taxon>
    </lineage>
</organism>
<evidence type="ECO:0000256" key="2">
    <source>
        <dbReference type="ARBA" id="ARBA00001961"/>
    </source>
</evidence>
<dbReference type="Pfam" id="PF06155">
    <property type="entry name" value="GBBH-like_N"/>
    <property type="match status" value="1"/>
</dbReference>
<comment type="cofactor">
    <cofactor evidence="2">
        <name>L-ascorbate</name>
        <dbReference type="ChEBI" id="CHEBI:38290"/>
    </cofactor>
</comment>
<proteinExistence type="inferred from homology"/>
<evidence type="ECO:0000256" key="7">
    <source>
        <dbReference type="ARBA" id="ARBA00023004"/>
    </source>
</evidence>
<evidence type="ECO:0000259" key="9">
    <source>
        <dbReference type="Pfam" id="PF06155"/>
    </source>
</evidence>
<dbReference type="PANTHER" id="PTHR10696">
    <property type="entry name" value="GAMMA-BUTYROBETAINE HYDROXYLASE-RELATED"/>
    <property type="match status" value="1"/>
</dbReference>
<dbReference type="EMBL" id="LOHF01000001">
    <property type="protein sequence ID" value="OUM75925.1"/>
    <property type="molecule type" value="Genomic_DNA"/>
</dbReference>
<dbReference type="NCBIfam" id="TIGR02409">
    <property type="entry name" value="carnitine_bodg"/>
    <property type="match status" value="1"/>
</dbReference>
<dbReference type="UniPathway" id="UPA00118"/>
<reference evidence="10 11" key="1">
    <citation type="journal article" date="2017" name="Syst. Appl. Microbiol.">
        <title>Pseudomonas caspiana sp. nov., a citrus pathogen in the Pseudomonas syringae phylogenetic group.</title>
        <authorList>
            <person name="Busquets A."/>
            <person name="Gomila M."/>
            <person name="Beiki F."/>
            <person name="Mulet M."/>
            <person name="Rahimian H."/>
            <person name="Garcia-Valdes E."/>
            <person name="Lalucat J."/>
        </authorList>
    </citation>
    <scope>NUCLEOTIDE SEQUENCE [LARGE SCALE GENOMIC DNA]</scope>
    <source>
        <strain evidence="10 11">FBF102</strain>
    </source>
</reference>
<dbReference type="InterPro" id="IPR042098">
    <property type="entry name" value="TauD-like_sf"/>
</dbReference>
<evidence type="ECO:0000259" key="8">
    <source>
        <dbReference type="Pfam" id="PF02668"/>
    </source>
</evidence>
<evidence type="ECO:0000313" key="10">
    <source>
        <dbReference type="EMBL" id="OUM75925.1"/>
    </source>
</evidence>
<dbReference type="InterPro" id="IPR010376">
    <property type="entry name" value="GBBH-like_N"/>
</dbReference>
<evidence type="ECO:0000256" key="6">
    <source>
        <dbReference type="ARBA" id="ARBA00023002"/>
    </source>
</evidence>
<dbReference type="Pfam" id="PF02668">
    <property type="entry name" value="TauD"/>
    <property type="match status" value="1"/>
</dbReference>
<dbReference type="FunFam" id="3.30.2020.30:FF:000002">
    <property type="entry name" value="Putative gamma-butyrobetaine dioxygenase"/>
    <property type="match status" value="1"/>
</dbReference>
<evidence type="ECO:0000313" key="11">
    <source>
        <dbReference type="Proteomes" id="UP000195440"/>
    </source>
</evidence>
<keyword evidence="7" id="KW-0408">Iron</keyword>
<accession>A0A1Y3P7X2</accession>
<keyword evidence="11" id="KW-1185">Reference proteome</keyword>
<dbReference type="CDD" id="cd00250">
    <property type="entry name" value="CAS_like"/>
    <property type="match status" value="1"/>
</dbReference>
<dbReference type="PANTHER" id="PTHR10696:SF25">
    <property type="entry name" value="OXIDOREDUCTASE AIM17-RELATED"/>
    <property type="match status" value="1"/>
</dbReference>
<gene>
    <name evidence="10" type="ORF">AUC60_02175</name>
</gene>
<keyword evidence="4" id="KW-0479">Metal-binding</keyword>
<dbReference type="GO" id="GO:0045329">
    <property type="term" value="P:carnitine biosynthetic process"/>
    <property type="evidence" value="ECO:0007669"/>
    <property type="project" value="UniProtKB-UniPathway"/>
</dbReference>
<dbReference type="AlphaFoldDB" id="A0A1Y3P7X2"/>
<dbReference type="InterPro" id="IPR050411">
    <property type="entry name" value="AlphaKG_dependent_hydroxylases"/>
</dbReference>
<feature type="domain" description="Gamma-butyrobetaine hydroxylase-like N-terminal" evidence="9">
    <location>
        <begin position="30"/>
        <end position="111"/>
    </location>
</feature>
<dbReference type="GO" id="GO:0016706">
    <property type="term" value="F:2-oxoglutarate-dependent dioxygenase activity"/>
    <property type="evidence" value="ECO:0007669"/>
    <property type="project" value="UniProtKB-ARBA"/>
</dbReference>
<dbReference type="SUPFAM" id="SSF51197">
    <property type="entry name" value="Clavaminate synthase-like"/>
    <property type="match status" value="1"/>
</dbReference>
<comment type="caution">
    <text evidence="10">The sequence shown here is derived from an EMBL/GenBank/DDBJ whole genome shotgun (WGS) entry which is preliminary data.</text>
</comment>
<dbReference type="Proteomes" id="UP000195440">
    <property type="component" value="Unassembled WGS sequence"/>
</dbReference>
<comment type="similarity">
    <text evidence="3">Belongs to the gamma-BBH/TMLD family.</text>
</comment>
<dbReference type="OrthoDB" id="979809at2"/>
<evidence type="ECO:0000256" key="4">
    <source>
        <dbReference type="ARBA" id="ARBA00022723"/>
    </source>
</evidence>
<dbReference type="InterPro" id="IPR003819">
    <property type="entry name" value="TauD/TfdA-like"/>
</dbReference>
<keyword evidence="5 10" id="KW-0223">Dioxygenase</keyword>
<dbReference type="InterPro" id="IPR038492">
    <property type="entry name" value="GBBH-like_N_sf"/>
</dbReference>
<dbReference type="RefSeq" id="WP_087264442.1">
    <property type="nucleotide sequence ID" value="NZ_JBJGBV010000001.1"/>
</dbReference>
<comment type="cofactor">
    <cofactor evidence="1">
        <name>Fe(2+)</name>
        <dbReference type="ChEBI" id="CHEBI:29033"/>
    </cofactor>
</comment>
<name>A0A1Y3P7X2_9PSED</name>
<dbReference type="Gene3D" id="3.60.130.10">
    <property type="entry name" value="Clavaminate synthase-like"/>
    <property type="match status" value="1"/>
</dbReference>
<sequence>MSAVQKQTVEEFAADWRSFATNRQIQSCHLESGNVTVQWDDGRKNLFHFDWLRDNCSCPACVHPVTREQVFEIADTPVDLSVVDATVIGQSELAIRWSDGHQSLFGAGWLRAHGYDQKSRQERLSAERTVQIWQADLEIPTFDYSSVMADDQALLDWLLAARDIGLTRMINMPTSEETMEHVARRISFIRESNFGVVFEVRTKVEAVNSNAYTALELPHHTDLPTRELQPGLQFLHCLVNDATGGDSTFVDGFAIANHLRLEHPADFELLTQTPVSFRNKAPQSDYRSLAPIIGLNARSEVSEIRLANWLRAPFDVAERDMPAFYQAYRKFSAMARQPEFIVRKRLNAGEMWCFDNRRTMHARQAFDQSSGLRHLRGCYMDRDELLSRILVLQRTHRASR</sequence>
<dbReference type="FunFam" id="3.60.130.10:FF:000001">
    <property type="entry name" value="Trimethyllysine dioxygenase, mitochondrial"/>
    <property type="match status" value="1"/>
</dbReference>